<dbReference type="InterPro" id="IPR029052">
    <property type="entry name" value="Metallo-depent_PP-like"/>
</dbReference>
<dbReference type="PROSITE" id="PS51841">
    <property type="entry name" value="LTD"/>
    <property type="match status" value="1"/>
</dbReference>
<dbReference type="GO" id="GO:0004519">
    <property type="term" value="F:endonuclease activity"/>
    <property type="evidence" value="ECO:0007669"/>
    <property type="project" value="UniProtKB-KW"/>
</dbReference>
<dbReference type="InterPro" id="IPR055188">
    <property type="entry name" value="Choice_anch_I"/>
</dbReference>
<dbReference type="SUPFAM" id="SSF51004">
    <property type="entry name" value="C-terminal (heme d1) domain of cytochrome cd1-nitrite reductase"/>
    <property type="match status" value="1"/>
</dbReference>
<evidence type="ECO:0000313" key="4">
    <source>
        <dbReference type="Proteomes" id="UP000609121"/>
    </source>
</evidence>
<keyword evidence="3" id="KW-0540">Nuclease</keyword>
<sequence length="2616" mass="270860">MTVIYSEGFETDGNGTRYATSAAEFTDGSGDFFLRTDGSDIGSFYQVTGGEGGFYFAGMDLDGEGASASQALTITGIDISGFTDLGLSVMVAEDDDGDNQDWDADSRFSVEYAIDGGAFQTALAFVASGTNTEPMQDTDLDGIGDGPALSEAFAAFAAALTGTGSTLDLRFSMSNLDAGDEDVAFDAIEITGTAAATGAAQLEITEIWPGNAEGGNLTADWFEITNAGDAAWVSGVDFDLYYDDDSADASVADPIEGIGQILAGESVVVVLGNAADAAEFAALWGEVLDLSGVQIGYSDGSGLGQGGDAVTLFEDRDGTLSQIGMEAYPDADAAAGGSWDVANGAFSSAGTTGGQGSPAAATAVNDAGEAAIGTPGNAPLAEAPETAFTLELFHVADQEGSAASVADAPNLSAVLAALKAQDLGEDGIEDNTLFLSSGDAIIPGVFYSASEAVFGSAGIADIQIQNELGIQAIAFGNHEFDMGTTSIAALISGEANGDFSALTGSALAGLDFTGTAMSYLSANLDFSTDPAMAALEVAGGGASTGGTVTSSVVFDVNGEQVGVVGATTPTLASISSPGTVGVHPEWAGTNPTDAELDALAALIQEEVDALLADNPAMNKVVLLAHMQQIGIEQSLATRLENVDIIVAGGSNTRLFDEDDRVRDGDSVQGEYPQFYTNAGGTQTVLVNTDGSYKYLGRLVIDFDAEGNIIPGSYDAAVSGAYATDDQGVADLDAADLVDPEIQAIADAIEAQIIATEGNVFGYSEVFLNGNRSGAEGDSDGVRTQETNLGNLTADANLWAAQQVDAEVVLSIKNGGGIRASIGETIVPAGGTEAVRSANAELVDGEGNVIKGEGGISQTDIQTALAFNNGLVIMTLTVEEIVGLLEHGVSALPGVAGAFPQLSGVEFSFDPDLPAGSRIEDAALVDAEGNVIAALVVDGEIQSPADTYKIVTLDFLSQPAFDSAGNFIGAGDGYPFPNTNTDPALGELGDPEVVARVGRTSFTEEGDRDGAATFAENGSEQDALAEYLAAHHGTAETAYDEADETAAGDDRIQNLNHRDGDIFPGQASDAPAIFSYGQDFDSETTNGASYVDTGNPAEDHALENNEGQAPVNSVVSGLDKNGQLGFTASYINTRNDVGLTDGDYVGVANYAGTVGAYTSGSQGYEIHDADGAMLLTFETVDTSNAAEVTVSLDVFVQETGWEEDDVIRIGVDTDGDGEMDLFLLDTTGKDVNDLGLEGRWTTLSATVPAAAAQAALMVYVDSDSSSESVYIDSVKIETAPLSEFRFAQSFENEAARAGLYFDQGDANADHDLENQSDDRRRLVDSEASGIATTGELAFNARFEDTRPSRDGMTDGSPTGVSFNTGFTGGMSDGVNGYQFKDTDGNFVLEFERIENIASDLVTVSLDVFVNETDWEARDRIAIGVDLDGDGVIDQYLADTTGKLVDEVMTEGQWITYSADIVAPDSVQLIVEHDANWKAESMMIDNVVIEGKTGVAGIPAAPAPEAQSGLAHSIASVTSIMGGAEIVAKVHGHDTLAIANGAGVTFYNMADIANPTATYQLDPLLMGADSAAVTSVAAAGTGATAAVAFAVPAADVTANGTVYVGNYVNGPYTAIEVGALPDMVAFSADGSYLLVANEGQSADADNAPDVLPNPDGSISLIALERDGDGLLTGGYTMESYDFSDASITAEALAAKGIRINPEAPSVAADIEPEFITVIGNSAYISLQENNAVAIIEDITTFTGFTIDNLVTAGEVDHLQLGFGIDTSDEDGGADIATADVTGLAMPDGLVAFEIGGVTWFAGASEGDTRGTDETRAKDANVDPDAYSAEDLADGNLGRLTVSTTDGDTDGDGDIDQLTAFGTRSFAIYDAEGTRVFDSGDLLGRIVLAEQGEERYPDGRSDNKGVEPEYVEFGEVDGTPYLFVGLERAQSVVVFDITDPQNPVYDSFIDLPDVDEPEGLKFVPAADSPTGQPLLMVAGEANSTLAIVELGSTTPELSIGAVQGSGAESEMTGQQVKLSGVIVGNYTAEGELDGVYLQSTAAGADGDAATSDGIFVYLGDSLADLPELAEGDLVTVTGTVDEYFGQTQIDTVTSLTVEAADQLDQVEAAVISLDGTGSYLSAEGYEAVEGMLVTIEDTLYVSEYYQLARFGQVTLTEGGRPYTYTQQNAPSVEGYAAWLEELAGRQIILDDSGNIDNAYTGDDAVIPYPEGGLSVDNYFRGGDSVTGLTGVMSWSWAGASGTDAWRLRPTEAAPVSFEAENLREETPVDVGGSLKVASFNVLNYFTTLDDGSQSVNGDPRGASSQAELDAQTAKLVDAMLGMGADVFGLVEIENEFGDQNGDGRFAVQYLADALNEAAGAEIYSWVDPGQGTVDSSDVITGAFIYDTTTVEVTAGSTVAILNDATSPLEFDNAVFDGINTNRASLAVSFTELATGESFTAVMNHFKSKGTVNSAEGNADAGDGAGANNAIRLQAAQALDAWLATDPTGSGDTRSLVMGDLNAYAQEDPITWLEENGYADLARAFAGEDAYSYVFDSQLGTLDYALANADMFDFVTGATEWHINADEIPVFDYNDDILDGGESSYEEEPGGTDLALDGPWRTSDHDPVLVGLDLTADALL</sequence>
<dbReference type="SUPFAM" id="SSF55816">
    <property type="entry name" value="5'-nucleotidase (syn. UDP-sugar hydrolase), C-terminal domain"/>
    <property type="match status" value="1"/>
</dbReference>
<dbReference type="InterPro" id="IPR036691">
    <property type="entry name" value="Endo/exonu/phosph_ase_sf"/>
</dbReference>
<dbReference type="Gene3D" id="3.60.21.10">
    <property type="match status" value="1"/>
</dbReference>
<dbReference type="Pfam" id="PF03372">
    <property type="entry name" value="Exo_endo_phos"/>
    <property type="match status" value="1"/>
</dbReference>
<gene>
    <name evidence="3" type="ORF">ICN82_02790</name>
</gene>
<feature type="domain" description="LTD" evidence="2">
    <location>
        <begin position="188"/>
        <end position="330"/>
    </location>
</feature>
<organism evidence="3 4">
    <name type="scientific">Mangrovicoccus algicola</name>
    <dbReference type="NCBI Taxonomy" id="2771008"/>
    <lineage>
        <taxon>Bacteria</taxon>
        <taxon>Pseudomonadati</taxon>
        <taxon>Pseudomonadota</taxon>
        <taxon>Alphaproteobacteria</taxon>
        <taxon>Rhodobacterales</taxon>
        <taxon>Paracoccaceae</taxon>
        <taxon>Mangrovicoccus</taxon>
    </lineage>
</organism>
<dbReference type="PANTHER" id="PTHR42834:SF1">
    <property type="entry name" value="ENDONUCLEASE_EXONUCLEASE_PHOSPHATASE FAMILY PROTEIN (AFU_ORTHOLOGUE AFUA_3G09210)"/>
    <property type="match status" value="1"/>
</dbReference>
<proteinExistence type="predicted"/>
<feature type="compositionally biased region" description="Basic and acidic residues" evidence="1">
    <location>
        <begin position="1340"/>
        <end position="1351"/>
    </location>
</feature>
<evidence type="ECO:0000313" key="3">
    <source>
        <dbReference type="EMBL" id="MBE3637132.1"/>
    </source>
</evidence>
<dbReference type="GO" id="GO:0009166">
    <property type="term" value="P:nucleotide catabolic process"/>
    <property type="evidence" value="ECO:0007669"/>
    <property type="project" value="InterPro"/>
</dbReference>
<evidence type="ECO:0000259" key="2">
    <source>
        <dbReference type="PROSITE" id="PS51841"/>
    </source>
</evidence>
<dbReference type="InterPro" id="IPR011048">
    <property type="entry name" value="Haem_d1_sf"/>
</dbReference>
<keyword evidence="3" id="KW-0378">Hydrolase</keyword>
<dbReference type="SUPFAM" id="SSF56300">
    <property type="entry name" value="Metallo-dependent phosphatases"/>
    <property type="match status" value="1"/>
</dbReference>
<dbReference type="NCBIfam" id="NF033681">
    <property type="entry name" value="ExeM_NucH_DNase"/>
    <property type="match status" value="1"/>
</dbReference>
<dbReference type="NCBIfam" id="NF038117">
    <property type="entry name" value="choice_anch_I"/>
    <property type="match status" value="1"/>
</dbReference>
<dbReference type="CDD" id="cd04486">
    <property type="entry name" value="YhcR_OBF_like"/>
    <property type="match status" value="1"/>
</dbReference>
<dbReference type="Gene3D" id="3.60.10.10">
    <property type="entry name" value="Endonuclease/exonuclease/phosphatase"/>
    <property type="match status" value="1"/>
</dbReference>
<keyword evidence="4" id="KW-1185">Reference proteome</keyword>
<keyword evidence="3" id="KW-0255">Endonuclease</keyword>
<dbReference type="PANTHER" id="PTHR42834">
    <property type="entry name" value="ENDONUCLEASE/EXONUCLEASE/PHOSPHATASE FAMILY PROTEIN (AFU_ORTHOLOGUE AFUA_3G09210)"/>
    <property type="match status" value="1"/>
</dbReference>
<name>A0A8J6YTD4_9RHOB</name>
<dbReference type="InterPro" id="IPR047971">
    <property type="entry name" value="ExeM-like"/>
</dbReference>
<dbReference type="Pfam" id="PF22494">
    <property type="entry name" value="choice_anch_I"/>
    <property type="match status" value="1"/>
</dbReference>
<feature type="region of interest" description="Disordered" evidence="1">
    <location>
        <begin position="1340"/>
        <end position="1362"/>
    </location>
</feature>
<protein>
    <submittedName>
        <fullName evidence="3">ExeM/NucH family extracellular endonuclease</fullName>
    </submittedName>
</protein>
<accession>A0A8J6YTD4</accession>
<dbReference type="RefSeq" id="WP_193179359.1">
    <property type="nucleotide sequence ID" value="NZ_JACVXA010000006.1"/>
</dbReference>
<dbReference type="InterPro" id="IPR001322">
    <property type="entry name" value="Lamin_tail_dom"/>
</dbReference>
<dbReference type="Gene3D" id="3.90.780.10">
    <property type="entry name" value="5'-Nucleotidase, C-terminal domain"/>
    <property type="match status" value="1"/>
</dbReference>
<dbReference type="Proteomes" id="UP000609121">
    <property type="component" value="Unassembled WGS sequence"/>
</dbReference>
<dbReference type="GO" id="GO:0016787">
    <property type="term" value="F:hydrolase activity"/>
    <property type="evidence" value="ECO:0007669"/>
    <property type="project" value="InterPro"/>
</dbReference>
<dbReference type="EMBL" id="JACVXA010000006">
    <property type="protein sequence ID" value="MBE3637132.1"/>
    <property type="molecule type" value="Genomic_DNA"/>
</dbReference>
<dbReference type="InterPro" id="IPR036907">
    <property type="entry name" value="5'-Nucleotdase_C_sf"/>
</dbReference>
<evidence type="ECO:0000256" key="1">
    <source>
        <dbReference type="SAM" id="MobiDB-lite"/>
    </source>
</evidence>
<dbReference type="InterPro" id="IPR008334">
    <property type="entry name" value="5'-Nucleotdase_C"/>
</dbReference>
<dbReference type="SUPFAM" id="SSF56219">
    <property type="entry name" value="DNase I-like"/>
    <property type="match status" value="1"/>
</dbReference>
<dbReference type="InterPro" id="IPR005135">
    <property type="entry name" value="Endo/exonuclease/phosphatase"/>
</dbReference>
<dbReference type="Pfam" id="PF02872">
    <property type="entry name" value="5_nucleotid_C"/>
    <property type="match status" value="1"/>
</dbReference>
<reference evidence="3" key="1">
    <citation type="submission" date="2020-09" db="EMBL/GenBank/DDBJ databases">
        <title>A novel bacterium of genus Mangrovicoccus, isolated from South China Sea.</title>
        <authorList>
            <person name="Huang H."/>
            <person name="Mo K."/>
            <person name="Hu Y."/>
        </authorList>
    </citation>
    <scope>NUCLEOTIDE SEQUENCE</scope>
    <source>
        <strain evidence="3">HB182678</strain>
    </source>
</reference>
<comment type="caution">
    <text evidence="3">The sequence shown here is derived from an EMBL/GenBank/DDBJ whole genome shotgun (WGS) entry which is preliminary data.</text>
</comment>
<dbReference type="CDD" id="cd10283">
    <property type="entry name" value="MnuA_DNase1-like"/>
    <property type="match status" value="1"/>
</dbReference>